<comment type="caution">
    <text evidence="2">The sequence shown here is derived from an EMBL/GenBank/DDBJ whole genome shotgun (WGS) entry which is preliminary data.</text>
</comment>
<dbReference type="RefSeq" id="WP_380206987.1">
    <property type="nucleotide sequence ID" value="NZ_JBHTEK010000006.1"/>
</dbReference>
<dbReference type="EMBL" id="JBHTEK010000006">
    <property type="protein sequence ID" value="MFC7671237.1"/>
    <property type="molecule type" value="Genomic_DNA"/>
</dbReference>
<proteinExistence type="predicted"/>
<dbReference type="EMBL" id="JBHTEK010000006">
    <property type="protein sequence ID" value="MFC7671088.1"/>
    <property type="molecule type" value="Genomic_DNA"/>
</dbReference>
<evidence type="ECO:0000313" key="1">
    <source>
        <dbReference type="EMBL" id="MFC7671088.1"/>
    </source>
</evidence>
<evidence type="ECO:0000313" key="3">
    <source>
        <dbReference type="Proteomes" id="UP001596513"/>
    </source>
</evidence>
<dbReference type="Proteomes" id="UP001596513">
    <property type="component" value="Unassembled WGS sequence"/>
</dbReference>
<sequence>MHRTLQKLEAYLSRDYTALLVQSVHPWDIVILRAGRCVDSVSLTAKEGEFLLNALGDASPMQPIVFFIRALHQGYWPNQSTRKAGPAGTLVEAAL</sequence>
<name>A0ABW2UCL3_9BACT</name>
<protein>
    <submittedName>
        <fullName evidence="2">Uncharacterized protein</fullName>
    </submittedName>
</protein>
<accession>A0ABW2UCL3</accession>
<reference evidence="3" key="2">
    <citation type="journal article" date="2019" name="Int. J. Syst. Evol. Microbiol.">
        <title>The Global Catalogue of Microorganisms (GCM) 10K type strain sequencing project: providing services to taxonomists for standard genome sequencing and annotation.</title>
        <authorList>
            <consortium name="The Broad Institute Genomics Platform"/>
            <consortium name="The Broad Institute Genome Sequencing Center for Infectious Disease"/>
            <person name="Wu L."/>
            <person name="Ma J."/>
        </authorList>
    </citation>
    <scope>NUCLEOTIDE SEQUENCE [LARGE SCALE GENOMIC DNA]</scope>
    <source>
        <strain evidence="3">JCM 19635</strain>
    </source>
</reference>
<evidence type="ECO:0000313" key="2">
    <source>
        <dbReference type="EMBL" id="MFC7671237.1"/>
    </source>
</evidence>
<reference evidence="2" key="1">
    <citation type="journal article" date="2014" name="Int. J. Syst. Evol. Microbiol.">
        <title>Complete genome of a new Firmicutes species belonging to the dominant human colonic microbiota ('Ruminococcus bicirculans') reveals two chromosomes and a selective capacity to utilize plant glucans.</title>
        <authorList>
            <consortium name="NISC Comparative Sequencing Program"/>
            <person name="Wegmann U."/>
            <person name="Louis P."/>
            <person name="Goesmann A."/>
            <person name="Henrissat B."/>
            <person name="Duncan S.H."/>
            <person name="Flint H.J."/>
        </authorList>
    </citation>
    <scope>NUCLEOTIDE SEQUENCE</scope>
    <source>
        <strain evidence="2">JCM 19635</strain>
    </source>
</reference>
<organism evidence="2 3">
    <name type="scientific">Hymenobacter humi</name>
    <dbReference type="NCBI Taxonomy" id="1411620"/>
    <lineage>
        <taxon>Bacteria</taxon>
        <taxon>Pseudomonadati</taxon>
        <taxon>Bacteroidota</taxon>
        <taxon>Cytophagia</taxon>
        <taxon>Cytophagales</taxon>
        <taxon>Hymenobacteraceae</taxon>
        <taxon>Hymenobacter</taxon>
    </lineage>
</organism>
<reference evidence="2" key="3">
    <citation type="submission" date="2024-09" db="EMBL/GenBank/DDBJ databases">
        <authorList>
            <person name="Sun Q."/>
            <person name="Mori K."/>
        </authorList>
    </citation>
    <scope>NUCLEOTIDE SEQUENCE</scope>
    <source>
        <strain evidence="2">JCM 19635</strain>
    </source>
</reference>
<keyword evidence="3" id="KW-1185">Reference proteome</keyword>
<gene>
    <name evidence="1" type="ORF">ACFQT0_29605</name>
    <name evidence="2" type="ORF">ACFQT0_30435</name>
</gene>